<feature type="non-terminal residue" evidence="3">
    <location>
        <position position="1"/>
    </location>
</feature>
<name>X1EFQ1_9ZZZZ</name>
<dbReference type="SUPFAM" id="SSF56601">
    <property type="entry name" value="beta-lactamase/transpeptidase-like"/>
    <property type="match status" value="1"/>
</dbReference>
<evidence type="ECO:0008006" key="4">
    <source>
        <dbReference type="Google" id="ProtNLM"/>
    </source>
</evidence>
<dbReference type="Gene3D" id="3.40.710.10">
    <property type="entry name" value="DD-peptidase/beta-lactamase superfamily"/>
    <property type="match status" value="1"/>
</dbReference>
<dbReference type="PANTHER" id="PTHR30023:SF0">
    <property type="entry name" value="PENICILLIN-SENSITIVE CARBOXYPEPTIDASE A"/>
    <property type="match status" value="1"/>
</dbReference>
<evidence type="ECO:0000313" key="3">
    <source>
        <dbReference type="EMBL" id="GAH19180.1"/>
    </source>
</evidence>
<keyword evidence="2" id="KW-0378">Hydrolase</keyword>
<dbReference type="GO" id="GO:0000270">
    <property type="term" value="P:peptidoglycan metabolic process"/>
    <property type="evidence" value="ECO:0007669"/>
    <property type="project" value="TreeGrafter"/>
</dbReference>
<evidence type="ECO:0000256" key="2">
    <source>
        <dbReference type="ARBA" id="ARBA00022801"/>
    </source>
</evidence>
<accession>X1EFQ1</accession>
<dbReference type="GO" id="GO:0004185">
    <property type="term" value="F:serine-type carboxypeptidase activity"/>
    <property type="evidence" value="ECO:0007669"/>
    <property type="project" value="InterPro"/>
</dbReference>
<protein>
    <recommendedName>
        <fullName evidence="4">D-alanyl-D-alanine carboxypeptidase/D-alanyl-D-alanine-endopeptidase</fullName>
    </recommendedName>
</protein>
<dbReference type="PANTHER" id="PTHR30023">
    <property type="entry name" value="D-ALANYL-D-ALANINE CARBOXYPEPTIDASE"/>
    <property type="match status" value="1"/>
</dbReference>
<dbReference type="InterPro" id="IPR000667">
    <property type="entry name" value="Peptidase_S13"/>
</dbReference>
<dbReference type="AlphaFoldDB" id="X1EFQ1"/>
<sequence>PKKELNRRYACEVSGLNFNGNCIEVTAKNTGGKVAVFVEPKTGFVKLINKVKPISKGSSAVGSYRQPEPNRIVVHGKCRKQAGPFAVAIERPAAFFGFLLAENLAKAGINTNGQLVEKTVGDDYNVRALAEYSTPIADCLARCNKNSLGLAAEALLKTISANSNPDGKNGSWAGGRQVISRYLLGLGIDRGQFYIDDGSGLSRQNKLSANAITKVLSDTYKSRHWRVYKRSLAVGGVDGTIARYFKEEQYKGKIFAKTGYMAGIRAFSGVCSTADGDYIFSILANNTNSKTRSAFHDIAKAIFD</sequence>
<reference evidence="3" key="1">
    <citation type="journal article" date="2014" name="Front. Microbiol.">
        <title>High frequency of phylogenetically diverse reductive dehalogenase-homologous genes in deep subseafloor sedimentary metagenomes.</title>
        <authorList>
            <person name="Kawai M."/>
            <person name="Futagami T."/>
            <person name="Toyoda A."/>
            <person name="Takaki Y."/>
            <person name="Nishi S."/>
            <person name="Hori S."/>
            <person name="Arai W."/>
            <person name="Tsubouchi T."/>
            <person name="Morono Y."/>
            <person name="Uchiyama I."/>
            <person name="Ito T."/>
            <person name="Fujiyama A."/>
            <person name="Inagaki F."/>
            <person name="Takami H."/>
        </authorList>
    </citation>
    <scope>NUCLEOTIDE SEQUENCE</scope>
    <source>
        <strain evidence="3">Expedition CK06-06</strain>
    </source>
</reference>
<proteinExistence type="inferred from homology"/>
<dbReference type="GO" id="GO:0006508">
    <property type="term" value="P:proteolysis"/>
    <property type="evidence" value="ECO:0007669"/>
    <property type="project" value="InterPro"/>
</dbReference>
<dbReference type="InterPro" id="IPR012338">
    <property type="entry name" value="Beta-lactam/transpept-like"/>
</dbReference>
<comment type="similarity">
    <text evidence="1">Belongs to the peptidase S13 family.</text>
</comment>
<dbReference type="NCBIfam" id="TIGR00666">
    <property type="entry name" value="PBP4"/>
    <property type="match status" value="1"/>
</dbReference>
<dbReference type="PRINTS" id="PR00922">
    <property type="entry name" value="DADACBPTASE3"/>
</dbReference>
<dbReference type="Pfam" id="PF02113">
    <property type="entry name" value="Peptidase_S13"/>
    <property type="match status" value="1"/>
</dbReference>
<dbReference type="EMBL" id="BARU01002923">
    <property type="protein sequence ID" value="GAH19180.1"/>
    <property type="molecule type" value="Genomic_DNA"/>
</dbReference>
<organism evidence="3">
    <name type="scientific">marine sediment metagenome</name>
    <dbReference type="NCBI Taxonomy" id="412755"/>
    <lineage>
        <taxon>unclassified sequences</taxon>
        <taxon>metagenomes</taxon>
        <taxon>ecological metagenomes</taxon>
    </lineage>
</organism>
<evidence type="ECO:0000256" key="1">
    <source>
        <dbReference type="ARBA" id="ARBA00006096"/>
    </source>
</evidence>
<gene>
    <name evidence="3" type="ORF">S03H2_06611</name>
</gene>
<comment type="caution">
    <text evidence="3">The sequence shown here is derived from an EMBL/GenBank/DDBJ whole genome shotgun (WGS) entry which is preliminary data.</text>
</comment>